<keyword evidence="2" id="KW-1185">Reference proteome</keyword>
<proteinExistence type="predicted"/>
<dbReference type="EMBL" id="CAUYUJ010014688">
    <property type="protein sequence ID" value="CAK0844731.1"/>
    <property type="molecule type" value="Genomic_DNA"/>
</dbReference>
<feature type="non-terminal residue" evidence="1">
    <location>
        <position position="480"/>
    </location>
</feature>
<gene>
    <name evidence="1" type="ORF">PCOR1329_LOCUS38759</name>
</gene>
<name>A0ABN9TG09_9DINO</name>
<accession>A0ABN9TG09</accession>
<organism evidence="1 2">
    <name type="scientific">Prorocentrum cordatum</name>
    <dbReference type="NCBI Taxonomy" id="2364126"/>
    <lineage>
        <taxon>Eukaryota</taxon>
        <taxon>Sar</taxon>
        <taxon>Alveolata</taxon>
        <taxon>Dinophyceae</taxon>
        <taxon>Prorocentrales</taxon>
        <taxon>Prorocentraceae</taxon>
        <taxon>Prorocentrum</taxon>
    </lineage>
</organism>
<dbReference type="Proteomes" id="UP001189429">
    <property type="component" value="Unassembled WGS sequence"/>
</dbReference>
<reference evidence="1" key="1">
    <citation type="submission" date="2023-10" db="EMBL/GenBank/DDBJ databases">
        <authorList>
            <person name="Chen Y."/>
            <person name="Shah S."/>
            <person name="Dougan E. K."/>
            <person name="Thang M."/>
            <person name="Chan C."/>
        </authorList>
    </citation>
    <scope>NUCLEOTIDE SEQUENCE [LARGE SCALE GENOMIC DNA]</scope>
</reference>
<protein>
    <submittedName>
        <fullName evidence="1">Uncharacterized protein</fullName>
    </submittedName>
</protein>
<evidence type="ECO:0000313" key="1">
    <source>
        <dbReference type="EMBL" id="CAK0844731.1"/>
    </source>
</evidence>
<feature type="non-terminal residue" evidence="1">
    <location>
        <position position="1"/>
    </location>
</feature>
<comment type="caution">
    <text evidence="1">The sequence shown here is derived from an EMBL/GenBank/DDBJ whole genome shotgun (WGS) entry which is preliminary data.</text>
</comment>
<sequence length="480" mass="51610">VERAAVYARNPSGCLDDLARLHAEVSLLSTELREVRSHQAQQGSDAGSFYAHTLGFVVTGIVAQIVGARGLFRAEGNAAEAAEFFNELLPGRVVTFHYDDDRGIWHERVLIWPAGSQRPATRWAILVPDRDIYDRELASAADGDGPDKASLTFGATPARQRPAGRVYRFRAYPSEPELLDMVRAARRDVRAAGLDVAEPSTHVQKGEVLGGFTTVSFGEDDAEDEPAAVGGPATPPPGAVGARVLVSAEAPPPGMTWIAAKSAGSKIKRGDEVHLLASDVVWGESGLHGLPSGFIVPMELVASASPIWPGGEEGDDARLLGPFTRNREGRRHLDFREPVAQMRQEVLDDFPLSGERSYKWLCECIVDHGGAPEGRQTKWMSESGCTDDSAAAHFHDLFGLAIEFARTYDQAGGSNLACMEAAAWTCQLVEETMGSMKIEGVEHAVGRLKQSARRGGAAAPGLAKRATEQLAKGAEIQKQR</sequence>
<evidence type="ECO:0000313" key="2">
    <source>
        <dbReference type="Proteomes" id="UP001189429"/>
    </source>
</evidence>